<reference evidence="1 2" key="1">
    <citation type="submission" date="2016-10" db="EMBL/GenBank/DDBJ databases">
        <authorList>
            <person name="de Groot N.N."/>
        </authorList>
    </citation>
    <scope>NUCLEOTIDE SEQUENCE [LARGE SCALE GENOMIC DNA]</scope>
    <source>
        <strain evidence="1 2">R-24608</strain>
    </source>
</reference>
<dbReference type="OrthoDB" id="8637336at2"/>
<gene>
    <name evidence="1" type="ORF">SAMN04489707_102365</name>
</gene>
<evidence type="ECO:0000313" key="2">
    <source>
        <dbReference type="Proteomes" id="UP000183656"/>
    </source>
</evidence>
<evidence type="ECO:0008006" key="3">
    <source>
        <dbReference type="Google" id="ProtNLM"/>
    </source>
</evidence>
<dbReference type="STRING" id="343013.SAMN04489707_102365"/>
<evidence type="ECO:0000313" key="1">
    <source>
        <dbReference type="EMBL" id="SFU81815.1"/>
    </source>
</evidence>
<accession>A0A1I7J9E2</accession>
<sequence>MARIEHIKQRLDNWGMWASRGEGGATGYATRSILAVDVWARGTYNGNVIPVFEGEAMETDRAITALKETRPQLVRTVIGYHLNNWGVSELAHRERCKPSTIHARLGLADQAIDQWLSDRDREREQARRRVAGSFPT</sequence>
<dbReference type="EMBL" id="FPBX01000023">
    <property type="protein sequence ID" value="SFU81815.1"/>
    <property type="molecule type" value="Genomic_DNA"/>
</dbReference>
<dbReference type="AlphaFoldDB" id="A0A1I7J9E2"/>
<name>A0A1I7J9E2_9BURK</name>
<protein>
    <recommendedName>
        <fullName evidence="3">Phage antitermination protein Q</fullName>
    </recommendedName>
</protein>
<keyword evidence="2" id="KW-1185">Reference proteome</keyword>
<dbReference type="RefSeq" id="WP_054256448.1">
    <property type="nucleotide sequence ID" value="NZ_CYIG01000018.1"/>
</dbReference>
<proteinExistence type="predicted"/>
<dbReference type="Proteomes" id="UP000183656">
    <property type="component" value="Unassembled WGS sequence"/>
</dbReference>
<organism evidence="1 2">
    <name type="scientific">Paenacidovorax caeni</name>
    <dbReference type="NCBI Taxonomy" id="343013"/>
    <lineage>
        <taxon>Bacteria</taxon>
        <taxon>Pseudomonadati</taxon>
        <taxon>Pseudomonadota</taxon>
        <taxon>Betaproteobacteria</taxon>
        <taxon>Burkholderiales</taxon>
        <taxon>Comamonadaceae</taxon>
        <taxon>Paenacidovorax</taxon>
    </lineage>
</organism>